<keyword evidence="4" id="KW-1185">Reference proteome</keyword>
<dbReference type="InterPro" id="IPR050955">
    <property type="entry name" value="Plant_Biomass_Hydrol_Est"/>
</dbReference>
<evidence type="ECO:0000259" key="2">
    <source>
        <dbReference type="Pfam" id="PF00326"/>
    </source>
</evidence>
<dbReference type="Gene3D" id="3.40.50.1820">
    <property type="entry name" value="alpha/beta hydrolase"/>
    <property type="match status" value="1"/>
</dbReference>
<sequence length="866" mass="92884">MIQAKIDVGPEWEAVGPFPSGMREHPLLASPLHAFPRAGGHANADIDFARRPYGEGDWPSELPCGGRAAWARFTSSHEDDVVEVSFPADWDQLRADRGWASLQYSALLRTRVVIPPNAGAVLVDALQAVEYAFVADGDDDTPPTWYNGDVYAFGATPLGERDASGPSNFAKPVVLAPGGYTLLVRAIYECRMFGDPGVGNPPVIKVTFRAWAGAPASLLPGLGVFPDVVDGWLAGEWASVPLRAGHAPLVVDVDAEVAPGLRLKTVKTVHIQPYQTRPVALKIKQAKRLAADVKQLKVALGGFHWAIDVTHASISDTKSFRLTFASPAPEPRQPPALVSLAVVVPPAKPYEPPTFPVFLALHGAGVFNEEPGWRGEMPTVPLSWVILPSGRNEWGEDWHGGSMADVWAARDALAPAIAPIGVTVSNETVLIGHSNGGQGTWHLAARYPDRIRAAIIAAGYLKIQDYVPYTEHTGWRFADPALAGVLMSALSPYNNDLYASNLASVPILAIHGGADDNVPPRHGRAHVALVSAWTRGGADIKFVEYKGKDHYWPGIFREDAVKEFIEALPPKRSIDEVRKAGFTLATANPDESGGKGGIKIIELLAPGRLARLDVNAPQWKDGAGDGELDLHGTNIKRIEVTGYAQGEAATTFELENGEWAPVPSSSPLPPPRAYGPVIRLLSTRAPIVLVVPEASDSPLRSFAVRYANDLFTYHRVDVNILGDGDALRAVADGSLGSGSVVALGRPDQNRYSHWLIAQERIPLAFPTRGVMTIHGALVYEKGAGIVSLLPHPTAGDDALGAIVAGNDDAGFDLAARLLPLRTGVPIPDWAVTSTRSLWQGAGGFIGAGWWSREWGWSGRASWLDRE</sequence>
<accession>A0AAF0YIL4</accession>
<gene>
    <name evidence="3" type="primary">ARB_06907</name>
    <name evidence="3" type="ORF">LOC62_07G009378</name>
</gene>
<proteinExistence type="predicted"/>
<dbReference type="InterPro" id="IPR029058">
    <property type="entry name" value="AB_hydrolase_fold"/>
</dbReference>
<keyword evidence="1" id="KW-0732">Signal</keyword>
<name>A0AAF0YIL4_9TREE</name>
<dbReference type="SUPFAM" id="SSF53474">
    <property type="entry name" value="alpha/beta-Hydrolases"/>
    <property type="match status" value="1"/>
</dbReference>
<dbReference type="PANTHER" id="PTHR43037:SF4">
    <property type="entry name" value="PEPTIDASE S9 PROLYL OLIGOPEPTIDASE CATALYTIC DOMAIN-CONTAINING PROTEIN"/>
    <property type="match status" value="1"/>
</dbReference>
<dbReference type="GO" id="GO:0006508">
    <property type="term" value="P:proteolysis"/>
    <property type="evidence" value="ECO:0007669"/>
    <property type="project" value="InterPro"/>
</dbReference>
<feature type="domain" description="Peptidase S9 prolyl oligopeptidase catalytic" evidence="2">
    <location>
        <begin position="395"/>
        <end position="551"/>
    </location>
</feature>
<dbReference type="Proteomes" id="UP000827549">
    <property type="component" value="Chromosome 7"/>
</dbReference>
<dbReference type="AlphaFoldDB" id="A0AAF0YIL4"/>
<evidence type="ECO:0000313" key="4">
    <source>
        <dbReference type="Proteomes" id="UP000827549"/>
    </source>
</evidence>
<evidence type="ECO:0000313" key="3">
    <source>
        <dbReference type="EMBL" id="WOO85894.1"/>
    </source>
</evidence>
<dbReference type="Pfam" id="PF00326">
    <property type="entry name" value="Peptidase_S9"/>
    <property type="match status" value="1"/>
</dbReference>
<dbReference type="GeneID" id="87812541"/>
<dbReference type="InterPro" id="IPR001375">
    <property type="entry name" value="Peptidase_S9_cat"/>
</dbReference>
<dbReference type="EMBL" id="CP086720">
    <property type="protein sequence ID" value="WOO85894.1"/>
    <property type="molecule type" value="Genomic_DNA"/>
</dbReference>
<dbReference type="RefSeq" id="XP_062631920.1">
    <property type="nucleotide sequence ID" value="XM_062775936.1"/>
</dbReference>
<evidence type="ECO:0000256" key="1">
    <source>
        <dbReference type="ARBA" id="ARBA00022729"/>
    </source>
</evidence>
<organism evidence="3 4">
    <name type="scientific">Vanrija pseudolonga</name>
    <dbReference type="NCBI Taxonomy" id="143232"/>
    <lineage>
        <taxon>Eukaryota</taxon>
        <taxon>Fungi</taxon>
        <taxon>Dikarya</taxon>
        <taxon>Basidiomycota</taxon>
        <taxon>Agaricomycotina</taxon>
        <taxon>Tremellomycetes</taxon>
        <taxon>Trichosporonales</taxon>
        <taxon>Trichosporonaceae</taxon>
        <taxon>Vanrija</taxon>
    </lineage>
</organism>
<dbReference type="GO" id="GO:0008236">
    <property type="term" value="F:serine-type peptidase activity"/>
    <property type="evidence" value="ECO:0007669"/>
    <property type="project" value="InterPro"/>
</dbReference>
<dbReference type="PANTHER" id="PTHR43037">
    <property type="entry name" value="UNNAMED PRODUCT-RELATED"/>
    <property type="match status" value="1"/>
</dbReference>
<reference evidence="3" key="1">
    <citation type="submission" date="2023-10" db="EMBL/GenBank/DDBJ databases">
        <authorList>
            <person name="Noh H."/>
        </authorList>
    </citation>
    <scope>NUCLEOTIDE SEQUENCE</scope>
    <source>
        <strain evidence="3">DUCC4014</strain>
    </source>
</reference>
<protein>
    <submittedName>
        <fullName evidence="3">Purtative secreted protein</fullName>
    </submittedName>
</protein>